<keyword evidence="3" id="KW-1185">Reference proteome</keyword>
<protein>
    <submittedName>
        <fullName evidence="2">Uncharacterized protein</fullName>
    </submittedName>
</protein>
<dbReference type="Proteomes" id="UP001189429">
    <property type="component" value="Unassembled WGS sequence"/>
</dbReference>
<comment type="caution">
    <text evidence="2">The sequence shown here is derived from an EMBL/GenBank/DDBJ whole genome shotgun (WGS) entry which is preliminary data.</text>
</comment>
<feature type="non-terminal residue" evidence="2">
    <location>
        <position position="186"/>
    </location>
</feature>
<dbReference type="EMBL" id="CAUYUJ010012028">
    <property type="protein sequence ID" value="CAK0833131.1"/>
    <property type="molecule type" value="Genomic_DNA"/>
</dbReference>
<feature type="compositionally biased region" description="Pro residues" evidence="1">
    <location>
        <begin position="64"/>
        <end position="76"/>
    </location>
</feature>
<reference evidence="2" key="1">
    <citation type="submission" date="2023-10" db="EMBL/GenBank/DDBJ databases">
        <authorList>
            <person name="Chen Y."/>
            <person name="Shah S."/>
            <person name="Dougan E. K."/>
            <person name="Thang M."/>
            <person name="Chan C."/>
        </authorList>
    </citation>
    <scope>NUCLEOTIDE SEQUENCE [LARGE SCALE GENOMIC DNA]</scope>
</reference>
<accession>A0ABN9SMV6</accession>
<name>A0ABN9SMV6_9DINO</name>
<gene>
    <name evidence="2" type="ORF">PCOR1329_LOCUS30918</name>
</gene>
<feature type="region of interest" description="Disordered" evidence="1">
    <location>
        <begin position="1"/>
        <end position="109"/>
    </location>
</feature>
<evidence type="ECO:0000313" key="2">
    <source>
        <dbReference type="EMBL" id="CAK0833131.1"/>
    </source>
</evidence>
<evidence type="ECO:0000313" key="3">
    <source>
        <dbReference type="Proteomes" id="UP001189429"/>
    </source>
</evidence>
<proteinExistence type="predicted"/>
<evidence type="ECO:0000256" key="1">
    <source>
        <dbReference type="SAM" id="MobiDB-lite"/>
    </source>
</evidence>
<feature type="non-terminal residue" evidence="2">
    <location>
        <position position="1"/>
    </location>
</feature>
<sequence>LRAGGGESPGLRCWRQGLRPPAEPGHHRRHRERGRSSSAEAAADTGLGASPSALHLAPSERTLPPTPRRVESPPPGARRAARAISAGLRCSPGPPPPAGGGREEEEEEEDCFFQCSAHAQAPDRGAARDWTRGFEPKMLDNVLHHDEVASAPTEGVQGAFFLLVCGSRASLFQLRAGRAAQKTLTG</sequence>
<organism evidence="2 3">
    <name type="scientific">Prorocentrum cordatum</name>
    <dbReference type="NCBI Taxonomy" id="2364126"/>
    <lineage>
        <taxon>Eukaryota</taxon>
        <taxon>Sar</taxon>
        <taxon>Alveolata</taxon>
        <taxon>Dinophyceae</taxon>
        <taxon>Prorocentrales</taxon>
        <taxon>Prorocentraceae</taxon>
        <taxon>Prorocentrum</taxon>
    </lineage>
</organism>